<keyword evidence="4" id="KW-1185">Reference proteome</keyword>
<accession>A0A2J6S023</accession>
<evidence type="ECO:0000256" key="2">
    <source>
        <dbReference type="SAM" id="Phobius"/>
    </source>
</evidence>
<evidence type="ECO:0000313" key="4">
    <source>
        <dbReference type="Proteomes" id="UP000235786"/>
    </source>
</evidence>
<dbReference type="AlphaFoldDB" id="A0A2J6S023"/>
<keyword evidence="2" id="KW-0472">Membrane</keyword>
<dbReference type="OrthoDB" id="5322539at2759"/>
<feature type="region of interest" description="Disordered" evidence="1">
    <location>
        <begin position="64"/>
        <end position="83"/>
    </location>
</feature>
<dbReference type="PANTHER" id="PTHR35041:SF6">
    <property type="entry name" value="FORMYLMETHIONINE DEFORMYLASE-LIKE PROTEIN-RELATED"/>
    <property type="match status" value="1"/>
</dbReference>
<protein>
    <recommendedName>
        <fullName evidence="5">Formylmethionine deformylase-like protein</fullName>
    </recommendedName>
</protein>
<evidence type="ECO:0008006" key="5">
    <source>
        <dbReference type="Google" id="ProtNLM"/>
    </source>
</evidence>
<proteinExistence type="predicted"/>
<dbReference type="EMBL" id="KZ613941">
    <property type="protein sequence ID" value="PMD44110.1"/>
    <property type="molecule type" value="Genomic_DNA"/>
</dbReference>
<evidence type="ECO:0000256" key="1">
    <source>
        <dbReference type="SAM" id="MobiDB-lite"/>
    </source>
</evidence>
<keyword evidence="2" id="KW-0812">Transmembrane</keyword>
<keyword evidence="2" id="KW-1133">Transmembrane helix</keyword>
<reference evidence="3 4" key="1">
    <citation type="submission" date="2016-04" db="EMBL/GenBank/DDBJ databases">
        <title>A degradative enzymes factory behind the ericoid mycorrhizal symbiosis.</title>
        <authorList>
            <consortium name="DOE Joint Genome Institute"/>
            <person name="Martino E."/>
            <person name="Morin E."/>
            <person name="Grelet G."/>
            <person name="Kuo A."/>
            <person name="Kohler A."/>
            <person name="Daghino S."/>
            <person name="Barry K."/>
            <person name="Choi C."/>
            <person name="Cichocki N."/>
            <person name="Clum A."/>
            <person name="Copeland A."/>
            <person name="Hainaut M."/>
            <person name="Haridas S."/>
            <person name="Labutti K."/>
            <person name="Lindquist E."/>
            <person name="Lipzen A."/>
            <person name="Khouja H.-R."/>
            <person name="Murat C."/>
            <person name="Ohm R."/>
            <person name="Olson A."/>
            <person name="Spatafora J."/>
            <person name="Veneault-Fourrey C."/>
            <person name="Henrissat B."/>
            <person name="Grigoriev I."/>
            <person name="Martin F."/>
            <person name="Perotto S."/>
        </authorList>
    </citation>
    <scope>NUCLEOTIDE SEQUENCE [LARGE SCALE GENOMIC DNA]</scope>
    <source>
        <strain evidence="3 4">F</strain>
    </source>
</reference>
<organism evidence="3 4">
    <name type="scientific">Hyaloscypha variabilis (strain UAMH 11265 / GT02V1 / F)</name>
    <name type="common">Meliniomyces variabilis</name>
    <dbReference type="NCBI Taxonomy" id="1149755"/>
    <lineage>
        <taxon>Eukaryota</taxon>
        <taxon>Fungi</taxon>
        <taxon>Dikarya</taxon>
        <taxon>Ascomycota</taxon>
        <taxon>Pezizomycotina</taxon>
        <taxon>Leotiomycetes</taxon>
        <taxon>Helotiales</taxon>
        <taxon>Hyaloscyphaceae</taxon>
        <taxon>Hyaloscypha</taxon>
        <taxon>Hyaloscypha variabilis</taxon>
    </lineage>
</organism>
<dbReference type="PANTHER" id="PTHR35041">
    <property type="entry name" value="MEDIATOR OF RNA POLYMERASE II TRANSCRIPTION SUBUNIT 1"/>
    <property type="match status" value="1"/>
</dbReference>
<sequence length="770" mass="84557">MSESIRRKPVSDIRAIRYSKVSSPPAVVNIVHATAHATRHTSEELVSPISSPVASLQLLSTHQSHESNLANETNEPTNAPSHSFDFQSVQTLELRDPSIRIPSRKMTRPPEYVKWGVHWLVPTYVLLCVLVGMALALGHHFYYSSLSGSPVGSQSRQQWAITFGTSFAYLVVHILEAAMVVAYSQYMWCLIRRRAYTIESLDNLFSMTSDPRVLLNGGIFSHGKLAVLMCLAVWGMGFASVTPPATLVVVPGSDNSTKPMPWPSLDWSLPGWIDDQTSALPANSVLGVGTLAAFGMKPISISPPASNSSYYLSFYGPALQCNAPNATQQLVFDYYKQSLVNKSGIYTPDMWEQKSPAATWKYSPEQGLFESFLAFSAFAPAEMLWYASDVFSHTTPNVGIGSREPLVDQFGNWEVDLPPVFNNLTVFGDSISSKITTQQFWILTASESIVCILGNVSYDVDLEYTNGQQNISQSTKEFAPLFMPQIGTAFDSYDIVEEALGINVTNHIRHFIPSSTYSYMSVYTAFTSTLSGNVTLALWNNQTTSSLNSSDFTYTLSVAEQTSHVLNTGLGACPDVVPSTWFSTLNLTKQGLNFSDPAADSSFDKPSWMCRNKTLGAALEDLFQNMTISMLAANIPGSLNQTIDVKIFPTRNIYQYNPRNLIISYSIAIVVTAICVAIGLAATISNGVNHSSSFSTMLATAQNPKLRRLFEGHSLGALPLDDEMRRVKLRFGELVNHDDLVGLGTGDGIRHIGFGLEDDILSLRKNGKYI</sequence>
<gene>
    <name evidence="3" type="ORF">L207DRAFT_563166</name>
</gene>
<feature type="transmembrane region" description="Helical" evidence="2">
    <location>
        <begin position="159"/>
        <end position="184"/>
    </location>
</feature>
<feature type="transmembrane region" description="Helical" evidence="2">
    <location>
        <begin position="115"/>
        <end position="139"/>
    </location>
</feature>
<dbReference type="STRING" id="1149755.A0A2J6S023"/>
<name>A0A2J6S023_HYAVF</name>
<dbReference type="Proteomes" id="UP000235786">
    <property type="component" value="Unassembled WGS sequence"/>
</dbReference>
<feature type="transmembrane region" description="Helical" evidence="2">
    <location>
        <begin position="662"/>
        <end position="684"/>
    </location>
</feature>
<evidence type="ECO:0000313" key="3">
    <source>
        <dbReference type="EMBL" id="PMD44110.1"/>
    </source>
</evidence>